<protein>
    <submittedName>
        <fullName evidence="2">Uncharacterized protein</fullName>
    </submittedName>
</protein>
<reference evidence="2" key="2">
    <citation type="submission" date="2020-11" db="EMBL/GenBank/DDBJ databases">
        <authorList>
            <person name="McCartney M.A."/>
            <person name="Auch B."/>
            <person name="Kono T."/>
            <person name="Mallez S."/>
            <person name="Becker A."/>
            <person name="Gohl D.M."/>
            <person name="Silverstein K.A.T."/>
            <person name="Koren S."/>
            <person name="Bechman K.B."/>
            <person name="Herman A."/>
            <person name="Abrahante J.E."/>
            <person name="Garbe J."/>
        </authorList>
    </citation>
    <scope>NUCLEOTIDE SEQUENCE</scope>
    <source>
        <strain evidence="2">Duluth1</strain>
        <tissue evidence="2">Whole animal</tissue>
    </source>
</reference>
<organism evidence="2 3">
    <name type="scientific">Dreissena polymorpha</name>
    <name type="common">Zebra mussel</name>
    <name type="synonym">Mytilus polymorpha</name>
    <dbReference type="NCBI Taxonomy" id="45954"/>
    <lineage>
        <taxon>Eukaryota</taxon>
        <taxon>Metazoa</taxon>
        <taxon>Spiralia</taxon>
        <taxon>Lophotrochozoa</taxon>
        <taxon>Mollusca</taxon>
        <taxon>Bivalvia</taxon>
        <taxon>Autobranchia</taxon>
        <taxon>Heteroconchia</taxon>
        <taxon>Euheterodonta</taxon>
        <taxon>Imparidentia</taxon>
        <taxon>Neoheterodontei</taxon>
        <taxon>Myida</taxon>
        <taxon>Dreissenoidea</taxon>
        <taxon>Dreissenidae</taxon>
        <taxon>Dreissena</taxon>
    </lineage>
</organism>
<dbReference type="AlphaFoldDB" id="A0A9D4M0Z3"/>
<keyword evidence="3" id="KW-1185">Reference proteome</keyword>
<proteinExistence type="predicted"/>
<evidence type="ECO:0000313" key="2">
    <source>
        <dbReference type="EMBL" id="KAH3868820.1"/>
    </source>
</evidence>
<sequence>MVPSERYILVQRCLYLHVPNSVRRAQWTATRIPSACSLMRRLSVPRMSQTCISRSITLHQAFTCRHPTERSTRTRRTKLSPIRRLLRR</sequence>
<accession>A0A9D4M0Z3</accession>
<comment type="caution">
    <text evidence="2">The sequence shown here is derived from an EMBL/GenBank/DDBJ whole genome shotgun (WGS) entry which is preliminary data.</text>
</comment>
<feature type="region of interest" description="Disordered" evidence="1">
    <location>
        <begin position="67"/>
        <end position="88"/>
    </location>
</feature>
<dbReference type="EMBL" id="JAIWYP010000002">
    <property type="protein sequence ID" value="KAH3868820.1"/>
    <property type="molecule type" value="Genomic_DNA"/>
</dbReference>
<name>A0A9D4M0Z3_DREPO</name>
<gene>
    <name evidence="2" type="ORF">DPMN_031974</name>
</gene>
<dbReference type="Proteomes" id="UP000828390">
    <property type="component" value="Unassembled WGS sequence"/>
</dbReference>
<evidence type="ECO:0000313" key="3">
    <source>
        <dbReference type="Proteomes" id="UP000828390"/>
    </source>
</evidence>
<evidence type="ECO:0000256" key="1">
    <source>
        <dbReference type="SAM" id="MobiDB-lite"/>
    </source>
</evidence>
<reference evidence="2" key="1">
    <citation type="journal article" date="2019" name="bioRxiv">
        <title>The Genome of the Zebra Mussel, Dreissena polymorpha: A Resource for Invasive Species Research.</title>
        <authorList>
            <person name="McCartney M.A."/>
            <person name="Auch B."/>
            <person name="Kono T."/>
            <person name="Mallez S."/>
            <person name="Zhang Y."/>
            <person name="Obille A."/>
            <person name="Becker A."/>
            <person name="Abrahante J.E."/>
            <person name="Garbe J."/>
            <person name="Badalamenti J.P."/>
            <person name="Herman A."/>
            <person name="Mangelson H."/>
            <person name="Liachko I."/>
            <person name="Sullivan S."/>
            <person name="Sone E.D."/>
            <person name="Koren S."/>
            <person name="Silverstein K.A.T."/>
            <person name="Beckman K.B."/>
            <person name="Gohl D.M."/>
        </authorList>
    </citation>
    <scope>NUCLEOTIDE SEQUENCE</scope>
    <source>
        <strain evidence="2">Duluth1</strain>
        <tissue evidence="2">Whole animal</tissue>
    </source>
</reference>